<dbReference type="Pfam" id="PF01068">
    <property type="entry name" value="DNA_ligase_A_M"/>
    <property type="match status" value="1"/>
</dbReference>
<accession>A0A3D2X8E8</accession>
<dbReference type="GO" id="GO:0003910">
    <property type="term" value="F:DNA ligase (ATP) activity"/>
    <property type="evidence" value="ECO:0007669"/>
    <property type="project" value="InterPro"/>
</dbReference>
<evidence type="ECO:0000259" key="1">
    <source>
        <dbReference type="Pfam" id="PF01068"/>
    </source>
</evidence>
<proteinExistence type="predicted"/>
<dbReference type="GO" id="GO:0006281">
    <property type="term" value="P:DNA repair"/>
    <property type="evidence" value="ECO:0007669"/>
    <property type="project" value="InterPro"/>
</dbReference>
<comment type="caution">
    <text evidence="2">The sequence shown here is derived from an EMBL/GenBank/DDBJ whole genome shotgun (WGS) entry which is preliminary data.</text>
</comment>
<dbReference type="InterPro" id="IPR016059">
    <property type="entry name" value="DNA_ligase_ATP-dep_CS"/>
</dbReference>
<dbReference type="GO" id="GO:0006310">
    <property type="term" value="P:DNA recombination"/>
    <property type="evidence" value="ECO:0007669"/>
    <property type="project" value="InterPro"/>
</dbReference>
<dbReference type="SUPFAM" id="SSF56091">
    <property type="entry name" value="DNA ligase/mRNA capping enzyme, catalytic domain"/>
    <property type="match status" value="1"/>
</dbReference>
<dbReference type="Gene3D" id="3.30.1490.70">
    <property type="match status" value="1"/>
</dbReference>
<evidence type="ECO:0000313" key="2">
    <source>
        <dbReference type="EMBL" id="HCL03256.1"/>
    </source>
</evidence>
<sequence>MWSNCDDNEISVYDENEKENNRLILSRHIEQCGIELFNAVKEKKLEGIVAKKKDSKYEVVGKRSRAWIKYKVLNGIDAVVCGYIRKKMESLVLLWVSIKELS</sequence>
<protein>
    <recommendedName>
        <fullName evidence="1">ATP-dependent DNA ligase family profile domain-containing protein</fullName>
    </recommendedName>
</protein>
<evidence type="ECO:0000313" key="3">
    <source>
        <dbReference type="Proteomes" id="UP000262969"/>
    </source>
</evidence>
<dbReference type="AlphaFoldDB" id="A0A3D2X8E8"/>
<dbReference type="InterPro" id="IPR012310">
    <property type="entry name" value="DNA_ligase_ATP-dep_cent"/>
</dbReference>
<gene>
    <name evidence="2" type="ORF">DHW61_12755</name>
</gene>
<dbReference type="EMBL" id="DPVV01000430">
    <property type="protein sequence ID" value="HCL03256.1"/>
    <property type="molecule type" value="Genomic_DNA"/>
</dbReference>
<organism evidence="2 3">
    <name type="scientific">Lachnoclostridium phytofermentans</name>
    <dbReference type="NCBI Taxonomy" id="66219"/>
    <lineage>
        <taxon>Bacteria</taxon>
        <taxon>Bacillati</taxon>
        <taxon>Bacillota</taxon>
        <taxon>Clostridia</taxon>
        <taxon>Lachnospirales</taxon>
        <taxon>Lachnospiraceae</taxon>
    </lineage>
</organism>
<dbReference type="GO" id="GO:0005524">
    <property type="term" value="F:ATP binding"/>
    <property type="evidence" value="ECO:0007669"/>
    <property type="project" value="InterPro"/>
</dbReference>
<name>A0A3D2X8E8_9FIRM</name>
<feature type="domain" description="ATP-dependent DNA ligase family profile" evidence="1">
    <location>
        <begin position="35"/>
        <end position="71"/>
    </location>
</feature>
<dbReference type="PROSITE" id="PS00333">
    <property type="entry name" value="DNA_LIGASE_A2"/>
    <property type="match status" value="1"/>
</dbReference>
<dbReference type="Proteomes" id="UP000262969">
    <property type="component" value="Unassembled WGS sequence"/>
</dbReference>
<reference evidence="2 3" key="1">
    <citation type="journal article" date="2018" name="Nat. Biotechnol.">
        <title>A standardized bacterial taxonomy based on genome phylogeny substantially revises the tree of life.</title>
        <authorList>
            <person name="Parks D.H."/>
            <person name="Chuvochina M."/>
            <person name="Waite D.W."/>
            <person name="Rinke C."/>
            <person name="Skarshewski A."/>
            <person name="Chaumeil P.A."/>
            <person name="Hugenholtz P."/>
        </authorList>
    </citation>
    <scope>NUCLEOTIDE SEQUENCE [LARGE SCALE GENOMIC DNA]</scope>
    <source>
        <strain evidence="2">UBA11728</strain>
    </source>
</reference>